<accession>A0A8I1GFT7</accession>
<dbReference type="RefSeq" id="WP_155955130.1">
    <property type="nucleotide sequence ID" value="NZ_JAEMUK010000010.1"/>
</dbReference>
<proteinExistence type="predicted"/>
<name>A0A8I1GFT7_9HYPH</name>
<reference evidence="2 3" key="1">
    <citation type="submission" date="2020-12" db="EMBL/GenBank/DDBJ databases">
        <title>Revised draft genomes of Rhodomicrobium vannielii ATCC 17100 and Rhodomicrobium udaipurense JA643.</title>
        <authorList>
            <person name="Conners E.M."/>
            <person name="Davenport E.J."/>
            <person name="Bose A."/>
        </authorList>
    </citation>
    <scope>NUCLEOTIDE SEQUENCE [LARGE SCALE GENOMIC DNA]</scope>
    <source>
        <strain evidence="2 3">JA643</strain>
    </source>
</reference>
<evidence type="ECO:0000313" key="3">
    <source>
        <dbReference type="Proteomes" id="UP000623250"/>
    </source>
</evidence>
<dbReference type="Proteomes" id="UP000623250">
    <property type="component" value="Unassembled WGS sequence"/>
</dbReference>
<feature type="chain" id="PRO_5034432610" evidence="1">
    <location>
        <begin position="21"/>
        <end position="179"/>
    </location>
</feature>
<feature type="signal peptide" evidence="1">
    <location>
        <begin position="1"/>
        <end position="20"/>
    </location>
</feature>
<dbReference type="EMBL" id="JAEMUK010000010">
    <property type="protein sequence ID" value="MBJ7542991.1"/>
    <property type="molecule type" value="Genomic_DNA"/>
</dbReference>
<keyword evidence="3" id="KW-1185">Reference proteome</keyword>
<gene>
    <name evidence="2" type="ORF">JDN41_05410</name>
</gene>
<evidence type="ECO:0000256" key="1">
    <source>
        <dbReference type="SAM" id="SignalP"/>
    </source>
</evidence>
<keyword evidence="1" id="KW-0732">Signal</keyword>
<protein>
    <submittedName>
        <fullName evidence="2">Uncharacterized protein</fullName>
    </submittedName>
</protein>
<sequence length="179" mass="19648">MRLFVFIAAVLLLIPLGSRAEEATDLFHDKIDAVALRFSSLNIPDLEKIQLPRPQADGSLIFLYIWLPQTHAPTPASFEANIADYFDVTAPLGSAFAGWCYLRKPETYVLKTDTSEIAVQRVWALGFRGKPPVARCRGGAPGAAGRLGQTQVFVDPRSGVKSMVRSGHPTRFPLVAQVR</sequence>
<comment type="caution">
    <text evidence="2">The sequence shown here is derived from an EMBL/GenBank/DDBJ whole genome shotgun (WGS) entry which is preliminary data.</text>
</comment>
<evidence type="ECO:0000313" key="2">
    <source>
        <dbReference type="EMBL" id="MBJ7542991.1"/>
    </source>
</evidence>
<organism evidence="2 3">
    <name type="scientific">Rhodomicrobium udaipurense</name>
    <dbReference type="NCBI Taxonomy" id="1202716"/>
    <lineage>
        <taxon>Bacteria</taxon>
        <taxon>Pseudomonadati</taxon>
        <taxon>Pseudomonadota</taxon>
        <taxon>Alphaproteobacteria</taxon>
        <taxon>Hyphomicrobiales</taxon>
        <taxon>Hyphomicrobiaceae</taxon>
        <taxon>Rhodomicrobium</taxon>
    </lineage>
</organism>
<dbReference type="AlphaFoldDB" id="A0A8I1GFT7"/>